<dbReference type="SUPFAM" id="SSF109715">
    <property type="entry name" value="DEK C-terminal domain"/>
    <property type="match status" value="1"/>
</dbReference>
<dbReference type="InterPro" id="IPR014876">
    <property type="entry name" value="DEK_C"/>
</dbReference>
<feature type="domain" description="DEK-C" evidence="2">
    <location>
        <begin position="341"/>
        <end position="397"/>
    </location>
</feature>
<dbReference type="InterPro" id="IPR011009">
    <property type="entry name" value="Kinase-like_dom_sf"/>
</dbReference>
<protein>
    <recommendedName>
        <fullName evidence="5">Protein kinase domain-containing protein</fullName>
    </recommendedName>
</protein>
<reference evidence="3 4" key="1">
    <citation type="journal article" date="2022" name="bioRxiv">
        <title>Genomics of Preaxostyla Flagellates Illuminates Evolutionary Transitions and the Path Towards Mitochondrial Loss.</title>
        <authorList>
            <person name="Novak L.V.F."/>
            <person name="Treitli S.C."/>
            <person name="Pyrih J."/>
            <person name="Halakuc P."/>
            <person name="Pipaliya S.V."/>
            <person name="Vacek V."/>
            <person name="Brzon O."/>
            <person name="Soukal P."/>
            <person name="Eme L."/>
            <person name="Dacks J.B."/>
            <person name="Karnkowska A."/>
            <person name="Elias M."/>
            <person name="Hampl V."/>
        </authorList>
    </citation>
    <scope>NUCLEOTIDE SEQUENCE [LARGE SCALE GENOMIC DNA]</scope>
    <source>
        <strain evidence="3">NAU3</strain>
        <tissue evidence="3">Gut</tissue>
    </source>
</reference>
<dbReference type="Gene3D" id="1.10.510.10">
    <property type="entry name" value="Transferase(Phosphotransferase) domain 1"/>
    <property type="match status" value="1"/>
</dbReference>
<dbReference type="EMBL" id="JARBJD010000019">
    <property type="protein sequence ID" value="KAK2960939.1"/>
    <property type="molecule type" value="Genomic_DNA"/>
</dbReference>
<accession>A0ABQ9YB44</accession>
<gene>
    <name evidence="3" type="ORF">BLNAU_4026</name>
</gene>
<organism evidence="3 4">
    <name type="scientific">Blattamonas nauphoetae</name>
    <dbReference type="NCBI Taxonomy" id="2049346"/>
    <lineage>
        <taxon>Eukaryota</taxon>
        <taxon>Metamonada</taxon>
        <taxon>Preaxostyla</taxon>
        <taxon>Oxymonadida</taxon>
        <taxon>Blattamonas</taxon>
    </lineage>
</organism>
<dbReference type="PANTHER" id="PTHR22961">
    <property type="entry name" value="SER/THR PROTEIN KINASE-TRB"/>
    <property type="match status" value="1"/>
</dbReference>
<name>A0ABQ9YB44_9EUKA</name>
<keyword evidence="4" id="KW-1185">Reference proteome</keyword>
<evidence type="ECO:0000313" key="4">
    <source>
        <dbReference type="Proteomes" id="UP001281761"/>
    </source>
</evidence>
<proteinExistence type="predicted"/>
<dbReference type="InterPro" id="IPR024104">
    <property type="entry name" value="Tribbles/Ser_Thr_kinase_40"/>
</dbReference>
<dbReference type="InterPro" id="IPR000719">
    <property type="entry name" value="Prot_kinase_dom"/>
</dbReference>
<dbReference type="Pfam" id="PF00069">
    <property type="entry name" value="Pkinase"/>
    <property type="match status" value="1"/>
</dbReference>
<evidence type="ECO:0000313" key="3">
    <source>
        <dbReference type="EMBL" id="KAK2960939.1"/>
    </source>
</evidence>
<evidence type="ECO:0000259" key="1">
    <source>
        <dbReference type="PROSITE" id="PS50011"/>
    </source>
</evidence>
<feature type="domain" description="Protein kinase" evidence="1">
    <location>
        <begin position="1"/>
        <end position="93"/>
    </location>
</feature>
<evidence type="ECO:0008006" key="5">
    <source>
        <dbReference type="Google" id="ProtNLM"/>
    </source>
</evidence>
<dbReference type="Pfam" id="PF08766">
    <property type="entry name" value="DEK_C"/>
    <property type="match status" value="1"/>
</dbReference>
<dbReference type="SUPFAM" id="SSF56112">
    <property type="entry name" value="Protein kinase-like (PK-like)"/>
    <property type="match status" value="1"/>
</dbReference>
<dbReference type="Gene3D" id="1.10.10.60">
    <property type="entry name" value="Homeodomain-like"/>
    <property type="match status" value="1"/>
</dbReference>
<evidence type="ECO:0000259" key="2">
    <source>
        <dbReference type="PROSITE" id="PS51998"/>
    </source>
</evidence>
<sequence>MYVSPERMESETGAATCEADMWSLGVVLYWLLFGEPPFKAKNPIHLIRDIASFKAFSIPNSCGEAERALLMRMMDPSAESRITCRQLRLSKSFQCIVNTIEGVWKLKDAEVKELSTKLVDVESRLLKENALLISLLAIPHAWAGTDSLQTLDRTAHSLTSTTLTQIISFEKDTDWRTAFTFPINEGEWELKIRGNDTLWRVMLGFVQYPLPENATQLTCGAYHSGIGGDFELWNGRMWQGREFKPDGTNKKCDRVGQTALIRVNMSTREARLFLDDEEQPGIFPDIPSPLCLGISTHDQNAAIEVLHLVRTDVFKTELEKQHALSMSTRLKALKEETGSMKPSEASLAKEIKSILSKQSKTSSVSLKAVRKELETKFGCSLLDQKGVIEKLVQKLLDDDDN</sequence>
<dbReference type="PROSITE" id="PS51998">
    <property type="entry name" value="DEK_C"/>
    <property type="match status" value="1"/>
</dbReference>
<comment type="caution">
    <text evidence="3">The sequence shown here is derived from an EMBL/GenBank/DDBJ whole genome shotgun (WGS) entry which is preliminary data.</text>
</comment>
<dbReference type="PROSITE" id="PS50011">
    <property type="entry name" value="PROTEIN_KINASE_DOM"/>
    <property type="match status" value="1"/>
</dbReference>
<dbReference type="Proteomes" id="UP001281761">
    <property type="component" value="Unassembled WGS sequence"/>
</dbReference>